<feature type="non-terminal residue" evidence="1">
    <location>
        <position position="62"/>
    </location>
</feature>
<keyword evidence="2" id="KW-1185">Reference proteome</keyword>
<gene>
    <name evidence="1" type="ORF">PHISCL_11262</name>
</gene>
<dbReference type="Proteomes" id="UP000266188">
    <property type="component" value="Unassembled WGS sequence"/>
</dbReference>
<protein>
    <submittedName>
        <fullName evidence="1">Uncharacterized protein</fullName>
    </submittedName>
</protein>
<evidence type="ECO:0000313" key="2">
    <source>
        <dbReference type="Proteomes" id="UP000266188"/>
    </source>
</evidence>
<comment type="caution">
    <text evidence="1">The sequence shown here is derived from an EMBL/GenBank/DDBJ whole genome shotgun (WGS) entry which is preliminary data.</text>
</comment>
<evidence type="ECO:0000313" key="1">
    <source>
        <dbReference type="EMBL" id="RJE16401.1"/>
    </source>
</evidence>
<dbReference type="AlphaFoldDB" id="A0A3A2ZGK1"/>
<proteinExistence type="predicted"/>
<name>A0A3A2ZGK1_9EURO</name>
<dbReference type="EMBL" id="MVGC01005613">
    <property type="protein sequence ID" value="RJE16401.1"/>
    <property type="molecule type" value="Genomic_DNA"/>
</dbReference>
<reference evidence="2" key="1">
    <citation type="submission" date="2017-02" db="EMBL/GenBank/DDBJ databases">
        <authorList>
            <person name="Tafer H."/>
            <person name="Lopandic K."/>
        </authorList>
    </citation>
    <scope>NUCLEOTIDE SEQUENCE [LARGE SCALE GENOMIC DNA]</scope>
    <source>
        <strain evidence="2">CBS 366.77</strain>
    </source>
</reference>
<organism evidence="1 2">
    <name type="scientific">Aspergillus sclerotialis</name>
    <dbReference type="NCBI Taxonomy" id="2070753"/>
    <lineage>
        <taxon>Eukaryota</taxon>
        <taxon>Fungi</taxon>
        <taxon>Dikarya</taxon>
        <taxon>Ascomycota</taxon>
        <taxon>Pezizomycotina</taxon>
        <taxon>Eurotiomycetes</taxon>
        <taxon>Eurotiomycetidae</taxon>
        <taxon>Eurotiales</taxon>
        <taxon>Aspergillaceae</taxon>
        <taxon>Aspergillus</taxon>
        <taxon>Aspergillus subgen. Polypaecilum</taxon>
    </lineage>
</organism>
<accession>A0A3A2ZGK1</accession>
<sequence length="62" mass="6710">MDPLRRDSEVLEGLLLETHERDGAAQVVARVGQKDLVLDVGEDDAADKIVVDARTVRGLGLL</sequence>